<comment type="subcellular location">
    <subcellularLocation>
        <location evidence="1">Mitochondrion inner membrane</location>
        <topology evidence="1">Single-pass membrane protein</topology>
    </subcellularLocation>
</comment>
<dbReference type="Gene3D" id="2.10.109.10">
    <property type="entry name" value="Umud Fragment, subunit A"/>
    <property type="match status" value="1"/>
</dbReference>
<keyword evidence="6" id="KW-0999">Mitochondrion inner membrane</keyword>
<dbReference type="Proteomes" id="UP001497453">
    <property type="component" value="Chromosome 2"/>
</dbReference>
<dbReference type="InterPro" id="IPR000223">
    <property type="entry name" value="Pept_S26A_signal_pept_1"/>
</dbReference>
<keyword evidence="9" id="KW-0496">Mitochondrion</keyword>
<dbReference type="InterPro" id="IPR019533">
    <property type="entry name" value="Peptidase_S26"/>
</dbReference>
<evidence type="ECO:0000256" key="7">
    <source>
        <dbReference type="ARBA" id="ARBA00022801"/>
    </source>
</evidence>
<feature type="domain" description="Peptidase S26" evidence="13">
    <location>
        <begin position="16"/>
        <end position="104"/>
    </location>
</feature>
<feature type="compositionally biased region" description="Basic and acidic residues" evidence="11">
    <location>
        <begin position="181"/>
        <end position="191"/>
    </location>
</feature>
<feature type="transmembrane region" description="Helical" evidence="12">
    <location>
        <begin position="21"/>
        <end position="38"/>
    </location>
</feature>
<keyword evidence="7" id="KW-0378">Hydrolase</keyword>
<evidence type="ECO:0000313" key="14">
    <source>
        <dbReference type="EMBL" id="CAL1701407.1"/>
    </source>
</evidence>
<accession>A0ABP1D2V2</accession>
<protein>
    <recommendedName>
        <fullName evidence="3">Mitochondrial inner membrane protease subunit 2</fullName>
    </recommendedName>
</protein>
<evidence type="ECO:0000256" key="10">
    <source>
        <dbReference type="ARBA" id="ARBA00023136"/>
    </source>
</evidence>
<evidence type="ECO:0000256" key="9">
    <source>
        <dbReference type="ARBA" id="ARBA00023128"/>
    </source>
</evidence>
<dbReference type="SUPFAM" id="SSF51306">
    <property type="entry name" value="LexA/Signal peptidase"/>
    <property type="match status" value="1"/>
</dbReference>
<keyword evidence="8 12" id="KW-1133">Transmembrane helix</keyword>
<reference evidence="15" key="1">
    <citation type="submission" date="2024-04" db="EMBL/GenBank/DDBJ databases">
        <authorList>
            <person name="Shaw F."/>
            <person name="Minotto A."/>
        </authorList>
    </citation>
    <scope>NUCLEOTIDE SEQUENCE [LARGE SCALE GENOMIC DNA]</scope>
</reference>
<keyword evidence="5 12" id="KW-0812">Transmembrane</keyword>
<comment type="similarity">
    <text evidence="2">Belongs to the peptidase S26 family. IMP2 subfamily.</text>
</comment>
<dbReference type="PRINTS" id="PR00727">
    <property type="entry name" value="LEADERPTASE"/>
</dbReference>
<keyword evidence="15" id="KW-1185">Reference proteome</keyword>
<evidence type="ECO:0000256" key="8">
    <source>
        <dbReference type="ARBA" id="ARBA00022989"/>
    </source>
</evidence>
<organism evidence="14 15">
    <name type="scientific">Somion occarium</name>
    <dbReference type="NCBI Taxonomy" id="3059160"/>
    <lineage>
        <taxon>Eukaryota</taxon>
        <taxon>Fungi</taxon>
        <taxon>Dikarya</taxon>
        <taxon>Basidiomycota</taxon>
        <taxon>Agaricomycotina</taxon>
        <taxon>Agaricomycetes</taxon>
        <taxon>Polyporales</taxon>
        <taxon>Cerrenaceae</taxon>
        <taxon>Somion</taxon>
    </lineage>
</organism>
<dbReference type="CDD" id="cd06530">
    <property type="entry name" value="S26_SPase_I"/>
    <property type="match status" value="1"/>
</dbReference>
<evidence type="ECO:0000256" key="4">
    <source>
        <dbReference type="ARBA" id="ARBA00022670"/>
    </source>
</evidence>
<dbReference type="PANTHER" id="PTHR46041:SF2">
    <property type="entry name" value="MITOCHONDRIAL INNER MEMBRANE PROTEASE SUBUNIT 2"/>
    <property type="match status" value="1"/>
</dbReference>
<dbReference type="EMBL" id="OZ037945">
    <property type="protein sequence ID" value="CAL1701407.1"/>
    <property type="molecule type" value="Genomic_DNA"/>
</dbReference>
<gene>
    <name evidence="14" type="ORF">GFSPODELE1_LOCUS3575</name>
</gene>
<dbReference type="PANTHER" id="PTHR46041">
    <property type="entry name" value="MITOCHONDRIAL INNER MEMBRANE PROTEASE SUBUNIT 2"/>
    <property type="match status" value="1"/>
</dbReference>
<evidence type="ECO:0000256" key="3">
    <source>
        <dbReference type="ARBA" id="ARBA00013650"/>
    </source>
</evidence>
<dbReference type="InterPro" id="IPR036286">
    <property type="entry name" value="LexA/Signal_pep-like_sf"/>
</dbReference>
<evidence type="ECO:0000256" key="1">
    <source>
        <dbReference type="ARBA" id="ARBA00004434"/>
    </source>
</evidence>
<evidence type="ECO:0000256" key="11">
    <source>
        <dbReference type="SAM" id="MobiDB-lite"/>
    </source>
</evidence>
<sequence length="202" mass="23292">MLRTRWREMTSRPALKWTFSTLFWLPMGICFTELLYTVKSVTGRSMQPTLNPDSSVWHDIVLFDRWSVKASRDYNRGDVVAIKSPYDSKLLVKRIVALQGDKVKTLPPYPDPEVKIPEGYAWVEGDEPFKSEDSNHFGPIPLALIDSKLTFIVWPWNRIGPLRKPTLPNPKAQRGPAWRAQKAEVEREERRRARVQVASSST</sequence>
<dbReference type="InterPro" id="IPR037730">
    <property type="entry name" value="IMP2"/>
</dbReference>
<evidence type="ECO:0000256" key="2">
    <source>
        <dbReference type="ARBA" id="ARBA00007066"/>
    </source>
</evidence>
<keyword evidence="4" id="KW-0645">Protease</keyword>
<evidence type="ECO:0000313" key="15">
    <source>
        <dbReference type="Proteomes" id="UP001497453"/>
    </source>
</evidence>
<evidence type="ECO:0000256" key="12">
    <source>
        <dbReference type="SAM" id="Phobius"/>
    </source>
</evidence>
<name>A0ABP1D2V2_9APHY</name>
<feature type="region of interest" description="Disordered" evidence="11">
    <location>
        <begin position="164"/>
        <end position="202"/>
    </location>
</feature>
<proteinExistence type="inferred from homology"/>
<evidence type="ECO:0000259" key="13">
    <source>
        <dbReference type="Pfam" id="PF10502"/>
    </source>
</evidence>
<keyword evidence="10 12" id="KW-0472">Membrane</keyword>
<evidence type="ECO:0000256" key="5">
    <source>
        <dbReference type="ARBA" id="ARBA00022692"/>
    </source>
</evidence>
<dbReference type="Pfam" id="PF10502">
    <property type="entry name" value="Peptidase_S26"/>
    <property type="match status" value="1"/>
</dbReference>
<evidence type="ECO:0000256" key="6">
    <source>
        <dbReference type="ARBA" id="ARBA00022792"/>
    </source>
</evidence>